<gene>
    <name evidence="2" type="ORF">ABL_02075</name>
</gene>
<dbReference type="VEuPathDB" id="FungiDB:M747DRAFT_295311"/>
<dbReference type="VEuPathDB" id="FungiDB:ASPNIDRAFT2_44289"/>
<proteinExistence type="predicted"/>
<dbReference type="VEuPathDB" id="FungiDB:An04g01090"/>
<sequence>MDDQVSRLVDKIWNKFQSTPKDTRLLIAISGIPGSGKTELATMMANRINRRYLTQHPESPQVATNVPMDGYHLTRAQLSEMPDPAYAIARRGAAFTFDGEKFLQLVRALREQVTPETQSLYAPSFDHAVKDPVDDDILIPASCRVIFFEGNYLSLNKEPWNRAAELMDELWFVEVDFEIAKNRLIRRHVKAGIARDEAEAEKRVLENDLVNGKEIVDYRLDLQELVVSRYDPAWDAFQSDSDNLQDICATNVGKVWAKIVEFCGDERQLALEQLKDTCTSAGYAIAYLPTTSSGIASHSTALFSPTKPSSVIASSTGISTSSSVPDASSSACPSTHPNETISLGSADRGASAAAFAAVVFVGFAATL</sequence>
<dbReference type="VEuPathDB" id="FungiDB:ATCC64974_77160"/>
<name>A0A100I9T7_ASPNG</name>
<feature type="compositionally biased region" description="Low complexity" evidence="1">
    <location>
        <begin position="314"/>
        <end position="334"/>
    </location>
</feature>
<evidence type="ECO:0000313" key="3">
    <source>
        <dbReference type="Proteomes" id="UP000068243"/>
    </source>
</evidence>
<dbReference type="InterPro" id="IPR027417">
    <property type="entry name" value="P-loop_NTPase"/>
</dbReference>
<dbReference type="OrthoDB" id="6362633at2759"/>
<accession>A0A100I9T7</accession>
<dbReference type="PANTHER" id="PTHR10285">
    <property type="entry name" value="URIDINE KINASE"/>
    <property type="match status" value="1"/>
</dbReference>
<reference evidence="3" key="1">
    <citation type="journal article" date="2016" name="Genome Announc.">
        <title>Draft genome sequence of Aspergillus niger strain An76.</title>
        <authorList>
            <person name="Gong W."/>
            <person name="Cheng Z."/>
            <person name="Zhang H."/>
            <person name="Liu L."/>
            <person name="Gao P."/>
            <person name="Wang L."/>
        </authorList>
    </citation>
    <scope>NUCLEOTIDE SEQUENCE [LARGE SCALE GENOMIC DNA]</scope>
    <source>
        <strain evidence="3">An76</strain>
    </source>
</reference>
<feature type="region of interest" description="Disordered" evidence="1">
    <location>
        <begin position="314"/>
        <end position="336"/>
    </location>
</feature>
<dbReference type="VEuPathDB" id="FungiDB:ASPNIDRAFT2_1186788"/>
<evidence type="ECO:0000256" key="1">
    <source>
        <dbReference type="SAM" id="MobiDB-lite"/>
    </source>
</evidence>
<keyword evidence="2" id="KW-0808">Transferase</keyword>
<dbReference type="VEuPathDB" id="FungiDB:An04g01100"/>
<evidence type="ECO:0000313" key="2">
    <source>
        <dbReference type="EMBL" id="GAQ37339.1"/>
    </source>
</evidence>
<dbReference type="GO" id="GO:0016301">
    <property type="term" value="F:kinase activity"/>
    <property type="evidence" value="ECO:0007669"/>
    <property type="project" value="UniProtKB-KW"/>
</dbReference>
<dbReference type="Gene3D" id="3.40.50.300">
    <property type="entry name" value="P-loop containing nucleotide triphosphate hydrolases"/>
    <property type="match status" value="2"/>
</dbReference>
<comment type="caution">
    <text evidence="2">The sequence shown here is derived from an EMBL/GenBank/DDBJ whole genome shotgun (WGS) entry which is preliminary data.</text>
</comment>
<dbReference type="VEuPathDB" id="FungiDB:ATCC64974_77170"/>
<dbReference type="SUPFAM" id="SSF52540">
    <property type="entry name" value="P-loop containing nucleoside triphosphate hydrolases"/>
    <property type="match status" value="1"/>
</dbReference>
<dbReference type="PaxDb" id="5061-CADANGAP00003730"/>
<organism evidence="2 3">
    <name type="scientific">Aspergillus niger</name>
    <dbReference type="NCBI Taxonomy" id="5061"/>
    <lineage>
        <taxon>Eukaryota</taxon>
        <taxon>Fungi</taxon>
        <taxon>Dikarya</taxon>
        <taxon>Ascomycota</taxon>
        <taxon>Pezizomycotina</taxon>
        <taxon>Eurotiomycetes</taxon>
        <taxon>Eurotiomycetidae</taxon>
        <taxon>Eurotiales</taxon>
        <taxon>Aspergillaceae</taxon>
        <taxon>Aspergillus</taxon>
        <taxon>Aspergillus subgen. Circumdati</taxon>
    </lineage>
</organism>
<keyword evidence="2" id="KW-0418">Kinase</keyword>
<dbReference type="AlphaFoldDB" id="A0A100I9T7"/>
<dbReference type="EMBL" id="BCMY01000003">
    <property type="protein sequence ID" value="GAQ37339.1"/>
    <property type="molecule type" value="Genomic_DNA"/>
</dbReference>
<protein>
    <submittedName>
        <fullName evidence="2">Kinase-related protein</fullName>
    </submittedName>
</protein>
<dbReference type="Proteomes" id="UP000068243">
    <property type="component" value="Unassembled WGS sequence"/>
</dbReference>
<dbReference type="OMA" id="DTHEKSA"/>
<dbReference type="VEuPathDB" id="FungiDB:M747DRAFT_258825"/>